<evidence type="ECO:0000313" key="2">
    <source>
        <dbReference type="EMBL" id="MEU2121947.1"/>
    </source>
</evidence>
<reference evidence="2 3" key="1">
    <citation type="submission" date="2024-06" db="EMBL/GenBank/DDBJ databases">
        <title>The Natural Products Discovery Center: Release of the First 8490 Sequenced Strains for Exploring Actinobacteria Biosynthetic Diversity.</title>
        <authorList>
            <person name="Kalkreuter E."/>
            <person name="Kautsar S.A."/>
            <person name="Yang D."/>
            <person name="Bader C.D."/>
            <person name="Teijaro C.N."/>
            <person name="Fluegel L."/>
            <person name="Davis C.M."/>
            <person name="Simpson J.R."/>
            <person name="Lauterbach L."/>
            <person name="Steele A.D."/>
            <person name="Gui C."/>
            <person name="Meng S."/>
            <person name="Li G."/>
            <person name="Viehrig K."/>
            <person name="Ye F."/>
            <person name="Su P."/>
            <person name="Kiefer A.F."/>
            <person name="Nichols A."/>
            <person name="Cepeda A.J."/>
            <person name="Yan W."/>
            <person name="Fan B."/>
            <person name="Jiang Y."/>
            <person name="Adhikari A."/>
            <person name="Zheng C.-J."/>
            <person name="Schuster L."/>
            <person name="Cowan T.M."/>
            <person name="Smanski M.J."/>
            <person name="Chevrette M.G."/>
            <person name="De Carvalho L.P.S."/>
            <person name="Shen B."/>
        </authorList>
    </citation>
    <scope>NUCLEOTIDE SEQUENCE [LARGE SCALE GENOMIC DNA]</scope>
    <source>
        <strain evidence="2 3">NPDC019434</strain>
    </source>
</reference>
<dbReference type="SUPFAM" id="SSF141571">
    <property type="entry name" value="Pentapeptide repeat-like"/>
    <property type="match status" value="1"/>
</dbReference>
<dbReference type="Pfam" id="PF13576">
    <property type="entry name" value="Pentapeptide_3"/>
    <property type="match status" value="2"/>
</dbReference>
<feature type="transmembrane region" description="Helical" evidence="1">
    <location>
        <begin position="36"/>
        <end position="58"/>
    </location>
</feature>
<evidence type="ECO:0000313" key="3">
    <source>
        <dbReference type="Proteomes" id="UP001550535"/>
    </source>
</evidence>
<keyword evidence="1" id="KW-0812">Transmembrane</keyword>
<dbReference type="RefSeq" id="WP_357802954.1">
    <property type="nucleotide sequence ID" value="NZ_JBEYBM010000004.1"/>
</dbReference>
<proteinExistence type="predicted"/>
<sequence length="423" mass="46135">MSAVAAQVGSRTTALRTCLIEDFRSSLRRRTGRIQLLPAVFSALAAGLGVAVAAYAFLRWITPVDTNKTAAEIDVTRIALTVVAGVGGVVALVIAYRRQRDLEQSRFIERFGAAAAQLGATDVAVRIAGVYAMAGVADESEGLRRQQCIDVLCGYLRLPYDTEHGASGRTKFVVKAPRIEHGRVRGETEEHIEYRQNDREVRATILRVIANHLRPPAEYNWSANDFDFRNAYLEGVDFSNATFKGSAEFSRATFAGVAEFGDATFTRKAQFGGAIFTGGAWFQNATFSSGAWFHDATFTGDVQFGEATFTRTAEFGEATFTGKIWFHHVTFAHSAWFNGATFTCDVSFKGATFTGDVSFHDATFTGDTRFMKVSFGSGIASFVAPKKWGPPAPVFDWDQDLSQKPANVVPQDWPPTVAVPPPS</sequence>
<protein>
    <submittedName>
        <fullName evidence="2">Pentapeptide repeat-containing protein</fullName>
    </submittedName>
</protein>
<evidence type="ECO:0000256" key="1">
    <source>
        <dbReference type="SAM" id="Phobius"/>
    </source>
</evidence>
<gene>
    <name evidence="2" type="ORF">ABZ507_08930</name>
</gene>
<keyword evidence="1" id="KW-0472">Membrane</keyword>
<name>A0ABV2X7T2_9NOCA</name>
<dbReference type="InterPro" id="IPR001646">
    <property type="entry name" value="5peptide_repeat"/>
</dbReference>
<keyword evidence="3" id="KW-1185">Reference proteome</keyword>
<feature type="transmembrane region" description="Helical" evidence="1">
    <location>
        <begin position="78"/>
        <end position="96"/>
    </location>
</feature>
<dbReference type="Gene3D" id="2.160.20.80">
    <property type="entry name" value="E3 ubiquitin-protein ligase SopA"/>
    <property type="match status" value="1"/>
</dbReference>
<accession>A0ABV2X7T2</accession>
<comment type="caution">
    <text evidence="2">The sequence shown here is derived from an EMBL/GenBank/DDBJ whole genome shotgun (WGS) entry which is preliminary data.</text>
</comment>
<dbReference type="EMBL" id="JBEYBR010000016">
    <property type="protein sequence ID" value="MEU2121947.1"/>
    <property type="molecule type" value="Genomic_DNA"/>
</dbReference>
<keyword evidence="1" id="KW-1133">Transmembrane helix</keyword>
<organism evidence="2 3">
    <name type="scientific">Nocardia niwae</name>
    <dbReference type="NCBI Taxonomy" id="626084"/>
    <lineage>
        <taxon>Bacteria</taxon>
        <taxon>Bacillati</taxon>
        <taxon>Actinomycetota</taxon>
        <taxon>Actinomycetes</taxon>
        <taxon>Mycobacteriales</taxon>
        <taxon>Nocardiaceae</taxon>
        <taxon>Nocardia</taxon>
    </lineage>
</organism>
<dbReference type="Proteomes" id="UP001550535">
    <property type="component" value="Unassembled WGS sequence"/>
</dbReference>